<sequence length="108" mass="12892">MQKRLIETQSRSFITSIFRLCHPEETEGMKFTGFYAIVLYFYIIFALAMMLTIAISHLRLRNKMEKENRQVLKMKMWLFPYLTYVTIFGIVVFLISMAFIDSMRSQLV</sequence>
<keyword evidence="3 5" id="KW-1133">Transmembrane helix</keyword>
<evidence type="ECO:0000256" key="3">
    <source>
        <dbReference type="ARBA" id="ARBA00022989"/>
    </source>
</evidence>
<gene>
    <name evidence="7" type="ORF">ACFFMS_20095</name>
</gene>
<feature type="transmembrane region" description="Helical" evidence="5">
    <location>
        <begin position="33"/>
        <end position="55"/>
    </location>
</feature>
<name>A0ABV5WJ65_9BACI</name>
<evidence type="ECO:0000259" key="6">
    <source>
        <dbReference type="Pfam" id="PF00324"/>
    </source>
</evidence>
<keyword evidence="2 5" id="KW-0812">Transmembrane</keyword>
<feature type="transmembrane region" description="Helical" evidence="5">
    <location>
        <begin position="76"/>
        <end position="100"/>
    </location>
</feature>
<evidence type="ECO:0000313" key="8">
    <source>
        <dbReference type="Proteomes" id="UP001589609"/>
    </source>
</evidence>
<evidence type="ECO:0000256" key="2">
    <source>
        <dbReference type="ARBA" id="ARBA00022692"/>
    </source>
</evidence>
<evidence type="ECO:0000256" key="5">
    <source>
        <dbReference type="SAM" id="Phobius"/>
    </source>
</evidence>
<organism evidence="7 8">
    <name type="scientific">Ectobacillus funiculus</name>
    <dbReference type="NCBI Taxonomy" id="137993"/>
    <lineage>
        <taxon>Bacteria</taxon>
        <taxon>Bacillati</taxon>
        <taxon>Bacillota</taxon>
        <taxon>Bacilli</taxon>
        <taxon>Bacillales</taxon>
        <taxon>Bacillaceae</taxon>
        <taxon>Ectobacillus</taxon>
    </lineage>
</organism>
<proteinExistence type="predicted"/>
<dbReference type="Pfam" id="PF00324">
    <property type="entry name" value="AA_permease"/>
    <property type="match status" value="1"/>
</dbReference>
<comment type="subcellular location">
    <subcellularLocation>
        <location evidence="1">Membrane</location>
        <topology evidence="1">Multi-pass membrane protein</topology>
    </subcellularLocation>
</comment>
<evidence type="ECO:0000313" key="7">
    <source>
        <dbReference type="EMBL" id="MFB9760614.1"/>
    </source>
</evidence>
<evidence type="ECO:0000256" key="1">
    <source>
        <dbReference type="ARBA" id="ARBA00004141"/>
    </source>
</evidence>
<accession>A0ABV5WJ65</accession>
<dbReference type="Proteomes" id="UP001589609">
    <property type="component" value="Unassembled WGS sequence"/>
</dbReference>
<dbReference type="EMBL" id="JBHMAF010000157">
    <property type="protein sequence ID" value="MFB9760614.1"/>
    <property type="molecule type" value="Genomic_DNA"/>
</dbReference>
<comment type="caution">
    <text evidence="7">The sequence shown here is derived from an EMBL/GenBank/DDBJ whole genome shotgun (WGS) entry which is preliminary data.</text>
</comment>
<keyword evidence="4 5" id="KW-0472">Membrane</keyword>
<feature type="domain" description="Amino acid permease/ SLC12A" evidence="6">
    <location>
        <begin position="35"/>
        <end position="104"/>
    </location>
</feature>
<protein>
    <recommendedName>
        <fullName evidence="6">Amino acid permease/ SLC12A domain-containing protein</fullName>
    </recommendedName>
</protein>
<reference evidence="7 8" key="1">
    <citation type="submission" date="2024-09" db="EMBL/GenBank/DDBJ databases">
        <authorList>
            <person name="Sun Q."/>
            <person name="Mori K."/>
        </authorList>
    </citation>
    <scope>NUCLEOTIDE SEQUENCE [LARGE SCALE GENOMIC DNA]</scope>
    <source>
        <strain evidence="7 8">JCM 11201</strain>
    </source>
</reference>
<dbReference type="InterPro" id="IPR004841">
    <property type="entry name" value="AA-permease/SLC12A_dom"/>
</dbReference>
<evidence type="ECO:0000256" key="4">
    <source>
        <dbReference type="ARBA" id="ARBA00023136"/>
    </source>
</evidence>
<dbReference type="RefSeq" id="WP_379950915.1">
    <property type="nucleotide sequence ID" value="NZ_JBHMAF010000157.1"/>
</dbReference>
<keyword evidence="8" id="KW-1185">Reference proteome</keyword>